<dbReference type="PANTHER" id="PTHR20208:SF10">
    <property type="entry name" value="STRUCTURE-SPECIFIC ENDONUCLEASE SUBUNIT SLX1"/>
    <property type="match status" value="1"/>
</dbReference>
<dbReference type="GO" id="GO:0000724">
    <property type="term" value="P:double-strand break repair via homologous recombination"/>
    <property type="evidence" value="ECO:0007669"/>
    <property type="project" value="TreeGrafter"/>
</dbReference>
<dbReference type="Gene3D" id="3.40.1440.10">
    <property type="entry name" value="GIY-YIG endonuclease"/>
    <property type="match status" value="1"/>
</dbReference>
<proteinExistence type="inferred from homology"/>
<keyword evidence="14" id="KW-1185">Reference proteome</keyword>
<evidence type="ECO:0000256" key="4">
    <source>
        <dbReference type="ARBA" id="ARBA00022763"/>
    </source>
</evidence>
<keyword evidence="7" id="KW-0862">Zinc</keyword>
<evidence type="ECO:0000256" key="8">
    <source>
        <dbReference type="ARBA" id="ARBA00023172"/>
    </source>
</evidence>
<comment type="subcellular location">
    <subcellularLocation>
        <location evidence="11">Nucleus</location>
    </subcellularLocation>
</comment>
<dbReference type="HAMAP" id="MF_03100">
    <property type="entry name" value="Endonuc_su_Slx1"/>
    <property type="match status" value="1"/>
</dbReference>
<dbReference type="Gene3D" id="3.30.40.10">
    <property type="entry name" value="Zinc/RING finger domain, C3HC4 (zinc finger)"/>
    <property type="match status" value="1"/>
</dbReference>
<evidence type="ECO:0000256" key="11">
    <source>
        <dbReference type="HAMAP-Rule" id="MF_03100"/>
    </source>
</evidence>
<dbReference type="PROSITE" id="PS50164">
    <property type="entry name" value="GIY_YIG"/>
    <property type="match status" value="1"/>
</dbReference>
<dbReference type="FunFam" id="3.40.1440.10:FF:000008">
    <property type="entry name" value="Structure-specific endonuclease subunit SLX1 homolog"/>
    <property type="match status" value="1"/>
</dbReference>
<evidence type="ECO:0000256" key="7">
    <source>
        <dbReference type="ARBA" id="ARBA00022833"/>
    </source>
</evidence>
<dbReference type="EMBL" id="CAJNRD030001116">
    <property type="protein sequence ID" value="CAG5075318.1"/>
    <property type="molecule type" value="Genomic_DNA"/>
</dbReference>
<dbReference type="InterPro" id="IPR027520">
    <property type="entry name" value="Slx1"/>
</dbReference>
<dbReference type="GO" id="GO:0033557">
    <property type="term" value="C:Slx1-Slx4 complex"/>
    <property type="evidence" value="ECO:0007669"/>
    <property type="project" value="UniProtKB-UniRule"/>
</dbReference>
<comment type="similarity">
    <text evidence="11">Belongs to the SLX1 family.</text>
</comment>
<dbReference type="GO" id="GO:0008270">
    <property type="term" value="F:zinc ion binding"/>
    <property type="evidence" value="ECO:0007669"/>
    <property type="project" value="UniProtKB-KW"/>
</dbReference>
<dbReference type="PANTHER" id="PTHR20208">
    <property type="entry name" value="STRUCTURE-SPECIFIC ENDONUCLEASE SUBUNIT SLX1"/>
    <property type="match status" value="1"/>
</dbReference>
<evidence type="ECO:0000256" key="3">
    <source>
        <dbReference type="ARBA" id="ARBA00022759"/>
    </source>
</evidence>
<dbReference type="InterPro" id="IPR035901">
    <property type="entry name" value="GIY-YIG_endonuc_sf"/>
</dbReference>
<keyword evidence="2" id="KW-0479">Metal-binding</keyword>
<evidence type="ECO:0000313" key="13">
    <source>
        <dbReference type="EMBL" id="CAG5075318.1"/>
    </source>
</evidence>
<keyword evidence="3 11" id="KW-0255">Endonuclease</keyword>
<dbReference type="InterPro" id="IPR000305">
    <property type="entry name" value="GIY-YIG_endonuc"/>
</dbReference>
<dbReference type="GO" id="GO:0008821">
    <property type="term" value="F:crossover junction DNA endonuclease activity"/>
    <property type="evidence" value="ECO:0007669"/>
    <property type="project" value="TreeGrafter"/>
</dbReference>
<evidence type="ECO:0000259" key="12">
    <source>
        <dbReference type="PROSITE" id="PS50164"/>
    </source>
</evidence>
<dbReference type="CDD" id="cd10455">
    <property type="entry name" value="GIY-YIG_SLX1"/>
    <property type="match status" value="1"/>
</dbReference>
<keyword evidence="6 11" id="KW-0378">Hydrolase</keyword>
<dbReference type="GO" id="GO:0017108">
    <property type="term" value="F:5'-flap endonuclease activity"/>
    <property type="evidence" value="ECO:0007669"/>
    <property type="project" value="InterPro"/>
</dbReference>
<dbReference type="InterPro" id="IPR050381">
    <property type="entry name" value="SLX1_endonuclease"/>
</dbReference>
<dbReference type="EC" id="3.1.-.-" evidence="11"/>
<comment type="cofactor">
    <cofactor evidence="11">
        <name>a divalent metal cation</name>
        <dbReference type="ChEBI" id="CHEBI:60240"/>
    </cofactor>
</comment>
<comment type="caution">
    <text evidence="11">Lacks conserved residue(s) required for the propagation of feature annotation.</text>
</comment>
<keyword evidence="1 11" id="KW-0540">Nuclease</keyword>
<keyword evidence="5" id="KW-0863">Zinc-finger</keyword>
<keyword evidence="4 11" id="KW-0227">DNA damage</keyword>
<evidence type="ECO:0000313" key="14">
    <source>
        <dbReference type="Proteomes" id="UP000786811"/>
    </source>
</evidence>
<sequence>MESQVIENFNGVYLLLCQNPKFKGRTYIGYTVDPVRRLKRHNAGMDFGGAKRTHNKGPWNMILIIHGFPNSRLGLRFEWAWQHLELSRHTRHLLKKKSNQTQVNYLISSMAQMLQVSPWCRLPLKIQWLDLKFSADWMMKLQFPRHMEVHYGAVEAKKIGWVSKQLQKNKFQGENNINCTSDFNNRCFVCKNEIVDERDRVECVYKCCNCITHIFCLAKLFRKNDKKILPINGICPSCQKIVLWGDIVRKKIGCFVNID</sequence>
<dbReference type="OrthoDB" id="24645at2759"/>
<dbReference type="Pfam" id="PF01541">
    <property type="entry name" value="GIY-YIG"/>
    <property type="match status" value="1"/>
</dbReference>
<evidence type="ECO:0000256" key="2">
    <source>
        <dbReference type="ARBA" id="ARBA00022723"/>
    </source>
</evidence>
<organism evidence="13 14">
    <name type="scientific">Cotesia congregata</name>
    <name type="common">Parasitoid wasp</name>
    <name type="synonym">Apanteles congregatus</name>
    <dbReference type="NCBI Taxonomy" id="51543"/>
    <lineage>
        <taxon>Eukaryota</taxon>
        <taxon>Metazoa</taxon>
        <taxon>Ecdysozoa</taxon>
        <taxon>Arthropoda</taxon>
        <taxon>Hexapoda</taxon>
        <taxon>Insecta</taxon>
        <taxon>Pterygota</taxon>
        <taxon>Neoptera</taxon>
        <taxon>Endopterygota</taxon>
        <taxon>Hymenoptera</taxon>
        <taxon>Apocrita</taxon>
        <taxon>Ichneumonoidea</taxon>
        <taxon>Braconidae</taxon>
        <taxon>Microgastrinae</taxon>
        <taxon>Cotesia</taxon>
    </lineage>
</organism>
<feature type="domain" description="GIY-YIG" evidence="12">
    <location>
        <begin position="8"/>
        <end position="94"/>
    </location>
</feature>
<comment type="subunit">
    <text evidence="11">Forms a heterodimer with a member of the SLX4 family.</text>
</comment>
<evidence type="ECO:0000256" key="6">
    <source>
        <dbReference type="ARBA" id="ARBA00022801"/>
    </source>
</evidence>
<evidence type="ECO:0000256" key="1">
    <source>
        <dbReference type="ARBA" id="ARBA00022722"/>
    </source>
</evidence>
<dbReference type="InterPro" id="IPR013083">
    <property type="entry name" value="Znf_RING/FYVE/PHD"/>
</dbReference>
<gene>
    <name evidence="13" type="ORF">HICCMSTLAB_LOCUS1472</name>
</gene>
<dbReference type="Pfam" id="PF21202">
    <property type="entry name" value="SLX1_C"/>
    <property type="match status" value="1"/>
</dbReference>
<comment type="function">
    <text evidence="11">Catalytic subunit of a heterodimeric structure-specific endonuclease that resolves DNA secondary structures generated during DNA repair and recombination. Has endonuclease activity towards branched DNA substrates, introducing single-strand cuts in duplex DNA close to junctions with ss-DNA.</text>
</comment>
<accession>A0A8J2ECH7</accession>
<dbReference type="AlphaFoldDB" id="A0A8J2ECH7"/>
<dbReference type="SUPFAM" id="SSF82771">
    <property type="entry name" value="GIY-YIG endonuclease"/>
    <property type="match status" value="1"/>
</dbReference>
<comment type="caution">
    <text evidence="13">The sequence shown here is derived from an EMBL/GenBank/DDBJ whole genome shotgun (WGS) entry which is preliminary data.</text>
</comment>
<protein>
    <recommendedName>
        <fullName evidence="11">Structure-specific endonuclease subunit SLX1 homolog</fullName>
        <ecNumber evidence="11">3.1.-.-</ecNumber>
    </recommendedName>
</protein>
<name>A0A8J2ECH7_COTCN</name>
<keyword evidence="10 11" id="KW-0539">Nucleus</keyword>
<evidence type="ECO:0000256" key="5">
    <source>
        <dbReference type="ARBA" id="ARBA00022771"/>
    </source>
</evidence>
<keyword evidence="9 11" id="KW-0234">DNA repair</keyword>
<evidence type="ECO:0000256" key="10">
    <source>
        <dbReference type="ARBA" id="ARBA00023242"/>
    </source>
</evidence>
<reference evidence="13" key="1">
    <citation type="submission" date="2021-04" db="EMBL/GenBank/DDBJ databases">
        <authorList>
            <person name="Chebbi M.A.C M."/>
        </authorList>
    </citation>
    <scope>NUCLEOTIDE SEQUENCE</scope>
</reference>
<dbReference type="InterPro" id="IPR048749">
    <property type="entry name" value="SLX1_C"/>
</dbReference>
<keyword evidence="8 11" id="KW-0233">DNA recombination</keyword>
<evidence type="ECO:0000256" key="9">
    <source>
        <dbReference type="ARBA" id="ARBA00023204"/>
    </source>
</evidence>
<dbReference type="Proteomes" id="UP000786811">
    <property type="component" value="Unassembled WGS sequence"/>
</dbReference>